<dbReference type="Proteomes" id="UP000253562">
    <property type="component" value="Unassembled WGS sequence"/>
</dbReference>
<name>A0A368KY07_9BACT</name>
<organism evidence="1 2">
    <name type="scientific">Bremerella cremea</name>
    <dbReference type="NCBI Taxonomy" id="1031537"/>
    <lineage>
        <taxon>Bacteria</taxon>
        <taxon>Pseudomonadati</taxon>
        <taxon>Planctomycetota</taxon>
        <taxon>Planctomycetia</taxon>
        <taxon>Pirellulales</taxon>
        <taxon>Pirellulaceae</taxon>
        <taxon>Bremerella</taxon>
    </lineage>
</organism>
<reference evidence="1 2" key="1">
    <citation type="submission" date="2018-07" db="EMBL/GenBank/DDBJ databases">
        <title>Comparative genomes isolates from brazilian mangrove.</title>
        <authorList>
            <person name="De Araujo J.E."/>
            <person name="Taketani R.G."/>
            <person name="Silva M.C.P."/>
            <person name="Lourenco M.V."/>
            <person name="Oliveira V.M."/>
            <person name="Andreote F.D."/>
        </authorList>
    </citation>
    <scope>NUCLEOTIDE SEQUENCE [LARGE SCALE GENOMIC DNA]</scope>
    <source>
        <strain evidence="1 2">HEX PRIS-MGV</strain>
    </source>
</reference>
<dbReference type="OrthoDB" id="289703at2"/>
<comment type="caution">
    <text evidence="1">The sequence shown here is derived from an EMBL/GenBank/DDBJ whole genome shotgun (WGS) entry which is preliminary data.</text>
</comment>
<proteinExistence type="predicted"/>
<gene>
    <name evidence="1" type="ORF">DTL42_02380</name>
</gene>
<evidence type="ECO:0000313" key="1">
    <source>
        <dbReference type="EMBL" id="RCS54022.1"/>
    </source>
</evidence>
<dbReference type="AlphaFoldDB" id="A0A368KY07"/>
<sequence>MAYEQVRTIIHDLSRKHLAASEACRGKQGIVEPSPRTKMLLDHYEAFEANAFLQLEQDYESTPIEILEAWIQYVPMEPIDEALKKLENADGEEKPHLLLEFHQTVTQLLETISDQVSSEKIRDFFRSLTEMEDSFSRQCSVAQSREDEI</sequence>
<accession>A0A368KY07</accession>
<evidence type="ECO:0000313" key="2">
    <source>
        <dbReference type="Proteomes" id="UP000253562"/>
    </source>
</evidence>
<dbReference type="RefSeq" id="WP_114367088.1">
    <property type="nucleotide sequence ID" value="NZ_QPEX01000010.1"/>
</dbReference>
<protein>
    <submittedName>
        <fullName evidence="1">Uncharacterized protein</fullName>
    </submittedName>
</protein>
<dbReference type="EMBL" id="QPEX01000010">
    <property type="protein sequence ID" value="RCS54022.1"/>
    <property type="molecule type" value="Genomic_DNA"/>
</dbReference>